<proteinExistence type="predicted"/>
<dbReference type="CDD" id="cd20716">
    <property type="entry name" value="cyt_P460_fam"/>
    <property type="match status" value="1"/>
</dbReference>
<organism evidence="2 3">
    <name type="scientific">Tectimicrobiota bacterium</name>
    <dbReference type="NCBI Taxonomy" id="2528274"/>
    <lineage>
        <taxon>Bacteria</taxon>
        <taxon>Pseudomonadati</taxon>
        <taxon>Nitrospinota/Tectimicrobiota group</taxon>
        <taxon>Candidatus Tectimicrobiota</taxon>
    </lineage>
</organism>
<sequence>MRHRFLSAGGRLGGGVLIALGLAFALSAQGQELRRLDFIQDYLKWAPLYRDPVFSATHGKRLVRTYLNAPAWAEWQRFQKAPEGSLLTFPPGSLIVKDSWENVNGKPGPRAYLFVMRKEAENSRPAAGDWYWAIATPDFRVLKWQGKIFEGYGGNVQYCVDCHKQAEGTDFFFGSPGKLPKK</sequence>
<reference evidence="2" key="1">
    <citation type="submission" date="2020-07" db="EMBL/GenBank/DDBJ databases">
        <title>Huge and variable diversity of episymbiotic CPR bacteria and DPANN archaea in groundwater ecosystems.</title>
        <authorList>
            <person name="He C.Y."/>
            <person name="Keren R."/>
            <person name="Whittaker M."/>
            <person name="Farag I.F."/>
            <person name="Doudna J."/>
            <person name="Cate J.H.D."/>
            <person name="Banfield J.F."/>
        </authorList>
    </citation>
    <scope>NUCLEOTIDE SEQUENCE</scope>
    <source>
        <strain evidence="2">NC_groundwater_763_Ag_S-0.2um_68_21</strain>
    </source>
</reference>
<dbReference type="InterPro" id="IPR032033">
    <property type="entry name" value="Cytochrome_P460"/>
</dbReference>
<dbReference type="EMBL" id="JACPUR010000035">
    <property type="protein sequence ID" value="MBI3128904.1"/>
    <property type="molecule type" value="Genomic_DNA"/>
</dbReference>
<evidence type="ECO:0000259" key="1">
    <source>
        <dbReference type="Pfam" id="PF16694"/>
    </source>
</evidence>
<feature type="domain" description="Cytochrome P460" evidence="1">
    <location>
        <begin position="41"/>
        <end position="173"/>
    </location>
</feature>
<name>A0A932MN21_UNCTE</name>
<gene>
    <name evidence="2" type="ORF">HYZ11_14960</name>
</gene>
<evidence type="ECO:0000313" key="2">
    <source>
        <dbReference type="EMBL" id="MBI3128904.1"/>
    </source>
</evidence>
<protein>
    <submittedName>
        <fullName evidence="2">Cytochrome P460 family protein</fullName>
    </submittedName>
</protein>
<dbReference type="InterPro" id="IPR038142">
    <property type="entry name" value="Cytochrome_P460_sp"/>
</dbReference>
<dbReference type="Pfam" id="PF16694">
    <property type="entry name" value="Cytochrome_P460"/>
    <property type="match status" value="1"/>
</dbReference>
<dbReference type="Proteomes" id="UP000782312">
    <property type="component" value="Unassembled WGS sequence"/>
</dbReference>
<accession>A0A932MN21</accession>
<dbReference type="AlphaFoldDB" id="A0A932MN21"/>
<dbReference type="Gene3D" id="3.50.70.20">
    <property type="entry name" value="Cytochrome P460"/>
    <property type="match status" value="1"/>
</dbReference>
<comment type="caution">
    <text evidence="2">The sequence shown here is derived from an EMBL/GenBank/DDBJ whole genome shotgun (WGS) entry which is preliminary data.</text>
</comment>
<evidence type="ECO:0000313" key="3">
    <source>
        <dbReference type="Proteomes" id="UP000782312"/>
    </source>
</evidence>